<keyword evidence="3" id="KW-0732">Signal</keyword>
<evidence type="ECO:0000256" key="3">
    <source>
        <dbReference type="SAM" id="SignalP"/>
    </source>
</evidence>
<organism evidence="4">
    <name type="scientific">Ixodes ricinus</name>
    <name type="common">Common tick</name>
    <name type="synonym">Acarus ricinus</name>
    <dbReference type="NCBI Taxonomy" id="34613"/>
    <lineage>
        <taxon>Eukaryota</taxon>
        <taxon>Metazoa</taxon>
        <taxon>Ecdysozoa</taxon>
        <taxon>Arthropoda</taxon>
        <taxon>Chelicerata</taxon>
        <taxon>Arachnida</taxon>
        <taxon>Acari</taxon>
        <taxon>Parasitiformes</taxon>
        <taxon>Ixodida</taxon>
        <taxon>Ixodoidea</taxon>
        <taxon>Ixodidae</taxon>
        <taxon>Ixodinae</taxon>
        <taxon>Ixodes</taxon>
    </lineage>
</organism>
<reference evidence="4" key="1">
    <citation type="submission" date="2019-12" db="EMBL/GenBank/DDBJ databases">
        <title>An insight into the sialome of adult female Ixodes ricinus ticks feeding for 6 days.</title>
        <authorList>
            <person name="Perner J."/>
            <person name="Ribeiro J.M.C."/>
        </authorList>
    </citation>
    <scope>NUCLEOTIDE SEQUENCE</scope>
    <source>
        <strain evidence="4">Semi-engorged</strain>
        <tissue evidence="4">Salivary glands</tissue>
    </source>
</reference>
<evidence type="ECO:0000256" key="1">
    <source>
        <dbReference type="SAM" id="MobiDB-lite"/>
    </source>
</evidence>
<proteinExistence type="predicted"/>
<evidence type="ECO:0000313" key="4">
    <source>
        <dbReference type="EMBL" id="MXU89331.1"/>
    </source>
</evidence>
<keyword evidence="2" id="KW-0812">Transmembrane</keyword>
<dbReference type="EMBL" id="GIFC01007248">
    <property type="protein sequence ID" value="MXU89331.1"/>
    <property type="molecule type" value="Transcribed_RNA"/>
</dbReference>
<sequence>MVRRSPALGGHAHVLLLLGHGGRAHDGAGGPRAPPAPSPRGGLPPARHSKHLRVAGVFLVLHVVDRPLQHVDVVGRVALHVTLGWMRVSGLLLLLLLLRRALQLRAR</sequence>
<protein>
    <recommendedName>
        <fullName evidence="5">Secreted protein</fullName>
    </recommendedName>
</protein>
<feature type="chain" id="PRO_5025670835" description="Secreted protein" evidence="3">
    <location>
        <begin position="25"/>
        <end position="107"/>
    </location>
</feature>
<evidence type="ECO:0000256" key="2">
    <source>
        <dbReference type="SAM" id="Phobius"/>
    </source>
</evidence>
<keyword evidence="2" id="KW-0472">Membrane</keyword>
<keyword evidence="2" id="KW-1133">Transmembrane helix</keyword>
<evidence type="ECO:0008006" key="5">
    <source>
        <dbReference type="Google" id="ProtNLM"/>
    </source>
</evidence>
<feature type="transmembrane region" description="Helical" evidence="2">
    <location>
        <begin position="77"/>
        <end position="98"/>
    </location>
</feature>
<name>A0A6B0UE53_IXORI</name>
<dbReference type="AlphaFoldDB" id="A0A6B0UE53"/>
<accession>A0A6B0UE53</accession>
<feature type="signal peptide" evidence="3">
    <location>
        <begin position="1"/>
        <end position="24"/>
    </location>
</feature>
<feature type="region of interest" description="Disordered" evidence="1">
    <location>
        <begin position="21"/>
        <end position="47"/>
    </location>
</feature>